<dbReference type="PRINTS" id="PR00508">
    <property type="entry name" value="S21N4MTFRASE"/>
</dbReference>
<dbReference type="InterPro" id="IPR001091">
    <property type="entry name" value="RM_Methyltransferase"/>
</dbReference>
<dbReference type="GO" id="GO:0003677">
    <property type="term" value="F:DNA binding"/>
    <property type="evidence" value="ECO:0007669"/>
    <property type="project" value="InterPro"/>
</dbReference>
<dbReference type="Gene3D" id="3.40.50.150">
    <property type="entry name" value="Vaccinia Virus protein VP39"/>
    <property type="match status" value="2"/>
</dbReference>
<evidence type="ECO:0000313" key="6">
    <source>
        <dbReference type="Proteomes" id="UP000001733"/>
    </source>
</evidence>
<dbReference type="InterPro" id="IPR029063">
    <property type="entry name" value="SAM-dependent_MTases_sf"/>
</dbReference>
<evidence type="ECO:0000256" key="1">
    <source>
        <dbReference type="ARBA" id="ARBA00022603"/>
    </source>
</evidence>
<sequence length="311" mass="36903">MTKNYKDMKEITKEDYIRFVEENEFVIIEDVKVKLNKNWDIKSYSPPENYTPEKTTVWSFPDRGSWATHKGNYRGNWSPYIPRNLILKYTAKGDWVLDQMMGSGTTLVEAKLLERNAIGVDINLDAVMVALDRLNFSYNPLFPKYSEPIIKTYWGDARNLNKIEDNSIDLIATHPPYAGIISYTKNKKQSDDLSQLPLEEYLKEMEKVAEESFRVLKPGKVCAILIGDTRKHKYYVPIAYRVMQVFLEVGFILKEDIIKLQWNMKATRERWRAKEYEFYLIGHEHIFVFRKPEDEKEYKKYKFSIKWWKDG</sequence>
<dbReference type="STRING" id="309799.DICTH_1800"/>
<name>B5YB86_DICT6</name>
<feature type="domain" description="DNA methylase N-4/N-6" evidence="4">
    <location>
        <begin position="34"/>
        <end position="128"/>
    </location>
</feature>
<keyword evidence="1 5" id="KW-0489">Methyltransferase</keyword>
<dbReference type="EMBL" id="CP001146">
    <property type="protein sequence ID" value="ACI19044.1"/>
    <property type="molecule type" value="Genomic_DNA"/>
</dbReference>
<protein>
    <recommendedName>
        <fullName evidence="3">Methyltransferase</fullName>
        <ecNumber evidence="3">2.1.1.-</ecNumber>
    </recommendedName>
</protein>
<dbReference type="PaxDb" id="309799-DICTH_1800"/>
<dbReference type="EC" id="2.1.1.-" evidence="3"/>
<dbReference type="HOGENOM" id="CLU_063228_0_0_0"/>
<dbReference type="Proteomes" id="UP000001733">
    <property type="component" value="Chromosome"/>
</dbReference>
<keyword evidence="2" id="KW-0808">Transferase</keyword>
<dbReference type="REBASE" id="18945">
    <property type="entry name" value="M.DthHORF1800P"/>
</dbReference>
<dbReference type="PANTHER" id="PTHR14911">
    <property type="entry name" value="THUMP DOMAIN-CONTAINING"/>
    <property type="match status" value="1"/>
</dbReference>
<evidence type="ECO:0000256" key="2">
    <source>
        <dbReference type="ARBA" id="ARBA00022679"/>
    </source>
</evidence>
<gene>
    <name evidence="5" type="ordered locus">DICTH_1800</name>
</gene>
<comment type="similarity">
    <text evidence="3">Belongs to the N(4)/N(6)-methyltransferase family.</text>
</comment>
<dbReference type="InterPro" id="IPR002941">
    <property type="entry name" value="DNA_methylase_N4/N6"/>
</dbReference>
<dbReference type="SUPFAM" id="SSF53335">
    <property type="entry name" value="S-adenosyl-L-methionine-dependent methyltransferases"/>
    <property type="match status" value="2"/>
</dbReference>
<organism evidence="5 6">
    <name type="scientific">Dictyoglomus thermophilum (strain ATCC 35947 / DSM 3960 / H-6-12)</name>
    <dbReference type="NCBI Taxonomy" id="309799"/>
    <lineage>
        <taxon>Bacteria</taxon>
        <taxon>Pseudomonadati</taxon>
        <taxon>Dictyoglomota</taxon>
        <taxon>Dictyoglomia</taxon>
        <taxon>Dictyoglomales</taxon>
        <taxon>Dictyoglomaceae</taxon>
        <taxon>Dictyoglomus</taxon>
    </lineage>
</organism>
<evidence type="ECO:0000313" key="5">
    <source>
        <dbReference type="EMBL" id="ACI19044.1"/>
    </source>
</evidence>
<dbReference type="PANTHER" id="PTHR14911:SF13">
    <property type="entry name" value="TRNA (GUANINE(6)-N2)-METHYLTRANSFERASE THUMP3"/>
    <property type="match status" value="1"/>
</dbReference>
<reference evidence="5 6" key="1">
    <citation type="journal article" date="2014" name="Genome Announc.">
        <title>Complete Genome Sequence of the Extreme Thermophile Dictyoglomus thermophilum H-6-12.</title>
        <authorList>
            <person name="Coil D.A."/>
            <person name="Badger J.H."/>
            <person name="Forberger H.C."/>
            <person name="Riggs F."/>
            <person name="Madupu R."/>
            <person name="Fedorova N."/>
            <person name="Ward N."/>
            <person name="Robb F.T."/>
            <person name="Eisen J.A."/>
        </authorList>
    </citation>
    <scope>NUCLEOTIDE SEQUENCE [LARGE SCALE GENOMIC DNA]</scope>
    <source>
        <strain evidence="6">ATCC 35947 / DSM 3960 / H-6-12</strain>
    </source>
</reference>
<accession>B5YB86</accession>
<keyword evidence="6" id="KW-1185">Reference proteome</keyword>
<dbReference type="AlphaFoldDB" id="B5YB86"/>
<evidence type="ECO:0000259" key="4">
    <source>
        <dbReference type="Pfam" id="PF01555"/>
    </source>
</evidence>
<dbReference type="eggNOG" id="COG0863">
    <property type="taxonomic scope" value="Bacteria"/>
</dbReference>
<dbReference type="GO" id="GO:0016423">
    <property type="term" value="F:tRNA (guanine) methyltransferase activity"/>
    <property type="evidence" value="ECO:0007669"/>
    <property type="project" value="TreeGrafter"/>
</dbReference>
<feature type="domain" description="DNA methylase N-4/N-6" evidence="4">
    <location>
        <begin position="168"/>
        <end position="308"/>
    </location>
</feature>
<dbReference type="Pfam" id="PF01555">
    <property type="entry name" value="N6_N4_Mtase"/>
    <property type="match status" value="2"/>
</dbReference>
<evidence type="ECO:0000256" key="3">
    <source>
        <dbReference type="RuleBase" id="RU362026"/>
    </source>
</evidence>
<dbReference type="KEGG" id="dth:DICTH_1800"/>
<dbReference type="GO" id="GO:0030488">
    <property type="term" value="P:tRNA methylation"/>
    <property type="evidence" value="ECO:0007669"/>
    <property type="project" value="TreeGrafter"/>
</dbReference>
<dbReference type="GO" id="GO:0008170">
    <property type="term" value="F:N-methyltransferase activity"/>
    <property type="evidence" value="ECO:0007669"/>
    <property type="project" value="InterPro"/>
</dbReference>
<proteinExistence type="inferred from homology"/>
<dbReference type="RefSeq" id="WP_012547676.1">
    <property type="nucleotide sequence ID" value="NC_011297.1"/>
</dbReference>